<dbReference type="Proteomes" id="UP000577956">
    <property type="component" value="Unassembled WGS sequence"/>
</dbReference>
<keyword evidence="4" id="KW-1185">Reference proteome</keyword>
<dbReference type="SUPFAM" id="SSF47598">
    <property type="entry name" value="Ribbon-helix-helix"/>
    <property type="match status" value="1"/>
</dbReference>
<evidence type="ECO:0000313" key="1">
    <source>
        <dbReference type="EMBL" id="GIG32182.1"/>
    </source>
</evidence>
<name>A0A7Y9JYQ1_9CELL</name>
<reference evidence="2 3" key="1">
    <citation type="submission" date="2020-07" db="EMBL/GenBank/DDBJ databases">
        <title>Sequencing the genomes of 1000 actinobacteria strains.</title>
        <authorList>
            <person name="Klenk H.-P."/>
        </authorList>
    </citation>
    <scope>NUCLEOTIDE SEQUENCE [LARGE SCALE GENOMIC DNA]</scope>
    <source>
        <strain evidence="2 3">DSM 24482</strain>
    </source>
</reference>
<reference evidence="1 4" key="2">
    <citation type="submission" date="2021-01" db="EMBL/GenBank/DDBJ databases">
        <title>Whole genome shotgun sequence of Cellulomonas oligotrophica NBRC 109435.</title>
        <authorList>
            <person name="Komaki H."/>
            <person name="Tamura T."/>
        </authorList>
    </citation>
    <scope>NUCLEOTIDE SEQUENCE [LARGE SCALE GENOMIC DNA]</scope>
    <source>
        <strain evidence="1 4">NBRC 109435</strain>
    </source>
</reference>
<dbReference type="EMBL" id="JACCBK010000001">
    <property type="protein sequence ID" value="NYD87032.1"/>
    <property type="molecule type" value="Genomic_DNA"/>
</dbReference>
<dbReference type="InterPro" id="IPR010985">
    <property type="entry name" value="Ribbon_hlx_hlx"/>
</dbReference>
<evidence type="ECO:0000313" key="4">
    <source>
        <dbReference type="Proteomes" id="UP000618382"/>
    </source>
</evidence>
<dbReference type="Proteomes" id="UP000618382">
    <property type="component" value="Unassembled WGS sequence"/>
</dbReference>
<dbReference type="AlphaFoldDB" id="A0A7Y9JYQ1"/>
<organism evidence="2 3">
    <name type="scientific">Cellulomonas oligotrophica</name>
    <dbReference type="NCBI Taxonomy" id="931536"/>
    <lineage>
        <taxon>Bacteria</taxon>
        <taxon>Bacillati</taxon>
        <taxon>Actinomycetota</taxon>
        <taxon>Actinomycetes</taxon>
        <taxon>Micrococcales</taxon>
        <taxon>Cellulomonadaceae</taxon>
        <taxon>Cellulomonas</taxon>
    </lineage>
</organism>
<protein>
    <submittedName>
        <fullName evidence="2">Putative transcriptional regulator</fullName>
    </submittedName>
</protein>
<accession>A0A7Y9JYQ1</accession>
<gene>
    <name evidence="2" type="ORF">BKA21_002581</name>
    <name evidence="1" type="ORF">Col01nite_13410</name>
</gene>
<evidence type="ECO:0000313" key="3">
    <source>
        <dbReference type="Proteomes" id="UP000577956"/>
    </source>
</evidence>
<dbReference type="EMBL" id="BONN01000003">
    <property type="protein sequence ID" value="GIG32182.1"/>
    <property type="molecule type" value="Genomic_DNA"/>
</dbReference>
<dbReference type="CDD" id="cd22233">
    <property type="entry name" value="RHH_CopAso-like"/>
    <property type="match status" value="1"/>
</dbReference>
<dbReference type="RefSeq" id="WP_140459502.1">
    <property type="nucleotide sequence ID" value="NZ_BAABFI010000008.1"/>
</dbReference>
<comment type="caution">
    <text evidence="2">The sequence shown here is derived from an EMBL/GenBank/DDBJ whole genome shotgun (WGS) entry which is preliminary data.</text>
</comment>
<proteinExistence type="predicted"/>
<sequence>MGDVITVRLPHDLLRRLDRLATATQRTSASLVLDALEAHVERVERDQRLLAEAQDARSGRVPARPADTVYARLGIPSPSAEDVAGALSDVE</sequence>
<dbReference type="GO" id="GO:0006355">
    <property type="term" value="P:regulation of DNA-templated transcription"/>
    <property type="evidence" value="ECO:0007669"/>
    <property type="project" value="InterPro"/>
</dbReference>
<evidence type="ECO:0000313" key="2">
    <source>
        <dbReference type="EMBL" id="NYD87032.1"/>
    </source>
</evidence>